<evidence type="ECO:0000313" key="3">
    <source>
        <dbReference type="EMBL" id="KAF2190664.1"/>
    </source>
</evidence>
<feature type="compositionally biased region" description="Basic and acidic residues" evidence="1">
    <location>
        <begin position="290"/>
        <end position="299"/>
    </location>
</feature>
<feature type="compositionally biased region" description="Acidic residues" evidence="1">
    <location>
        <begin position="300"/>
        <end position="326"/>
    </location>
</feature>
<sequence>MPSKNKKKSYAYDAYASQRFKSIALPDKIKCNRCSKWRAQASFSTKQLMDAKYKIAEKGANAQYKINCRNCTGQQLVEIECIWCHETKGLEEFAKTQRTKPDNAKCMACMEVQLELEAVEAEKYEDPRDAYVPIDNSGRNYPEYWGQSSMTGSTAASVTNDHEDDDSSDYGGGVVLDTNMRELSLTTESLIRTDDDPYPQLGPEGLQAAGPVQLGGEGWTLAKAKSWHSKSATPTANTGYGPVSSGFNPNKYGNPSSYTASVSGTSKTFNSNSTEPSDTKPGKWAKIKAYKPEKAPEPVKEEDDDWKSDSSEDDSGGGSDDSDGEI</sequence>
<keyword evidence="4" id="KW-1185">Reference proteome</keyword>
<protein>
    <recommendedName>
        <fullName evidence="2">Stc1 domain-containing protein</fullName>
    </recommendedName>
</protein>
<organism evidence="3 4">
    <name type="scientific">Zopfia rhizophila CBS 207.26</name>
    <dbReference type="NCBI Taxonomy" id="1314779"/>
    <lineage>
        <taxon>Eukaryota</taxon>
        <taxon>Fungi</taxon>
        <taxon>Dikarya</taxon>
        <taxon>Ascomycota</taxon>
        <taxon>Pezizomycotina</taxon>
        <taxon>Dothideomycetes</taxon>
        <taxon>Dothideomycetes incertae sedis</taxon>
        <taxon>Zopfiaceae</taxon>
        <taxon>Zopfia</taxon>
    </lineage>
</organism>
<gene>
    <name evidence="3" type="ORF">K469DRAFT_747109</name>
</gene>
<dbReference type="AlphaFoldDB" id="A0A6A6EG23"/>
<feature type="compositionally biased region" description="Polar residues" evidence="1">
    <location>
        <begin position="149"/>
        <end position="159"/>
    </location>
</feature>
<feature type="region of interest" description="Disordered" evidence="1">
    <location>
        <begin position="149"/>
        <end position="170"/>
    </location>
</feature>
<feature type="region of interest" description="Disordered" evidence="1">
    <location>
        <begin position="257"/>
        <end position="326"/>
    </location>
</feature>
<evidence type="ECO:0000256" key="1">
    <source>
        <dbReference type="SAM" id="MobiDB-lite"/>
    </source>
</evidence>
<feature type="compositionally biased region" description="Polar residues" evidence="1">
    <location>
        <begin position="257"/>
        <end position="276"/>
    </location>
</feature>
<evidence type="ECO:0000313" key="4">
    <source>
        <dbReference type="Proteomes" id="UP000800200"/>
    </source>
</evidence>
<accession>A0A6A6EG23</accession>
<feature type="domain" description="Stc1" evidence="2">
    <location>
        <begin position="30"/>
        <end position="111"/>
    </location>
</feature>
<dbReference type="InterPro" id="IPR024630">
    <property type="entry name" value="Stc1"/>
</dbReference>
<name>A0A6A6EG23_9PEZI</name>
<dbReference type="OrthoDB" id="3514033at2759"/>
<dbReference type="Pfam" id="PF12898">
    <property type="entry name" value="Stc1"/>
    <property type="match status" value="1"/>
</dbReference>
<reference evidence="3" key="1">
    <citation type="journal article" date="2020" name="Stud. Mycol.">
        <title>101 Dothideomycetes genomes: a test case for predicting lifestyles and emergence of pathogens.</title>
        <authorList>
            <person name="Haridas S."/>
            <person name="Albert R."/>
            <person name="Binder M."/>
            <person name="Bloem J."/>
            <person name="Labutti K."/>
            <person name="Salamov A."/>
            <person name="Andreopoulos B."/>
            <person name="Baker S."/>
            <person name="Barry K."/>
            <person name="Bills G."/>
            <person name="Bluhm B."/>
            <person name="Cannon C."/>
            <person name="Castanera R."/>
            <person name="Culley D."/>
            <person name="Daum C."/>
            <person name="Ezra D."/>
            <person name="Gonzalez J."/>
            <person name="Henrissat B."/>
            <person name="Kuo A."/>
            <person name="Liang C."/>
            <person name="Lipzen A."/>
            <person name="Lutzoni F."/>
            <person name="Magnuson J."/>
            <person name="Mondo S."/>
            <person name="Nolan M."/>
            <person name="Ohm R."/>
            <person name="Pangilinan J."/>
            <person name="Park H.-J."/>
            <person name="Ramirez L."/>
            <person name="Alfaro M."/>
            <person name="Sun H."/>
            <person name="Tritt A."/>
            <person name="Yoshinaga Y."/>
            <person name="Zwiers L.-H."/>
            <person name="Turgeon B."/>
            <person name="Goodwin S."/>
            <person name="Spatafora J."/>
            <person name="Crous P."/>
            <person name="Grigoriev I."/>
        </authorList>
    </citation>
    <scope>NUCLEOTIDE SEQUENCE</scope>
    <source>
        <strain evidence="3">CBS 207.26</strain>
    </source>
</reference>
<dbReference type="EMBL" id="ML994618">
    <property type="protein sequence ID" value="KAF2190664.1"/>
    <property type="molecule type" value="Genomic_DNA"/>
</dbReference>
<proteinExistence type="predicted"/>
<dbReference type="Proteomes" id="UP000800200">
    <property type="component" value="Unassembled WGS sequence"/>
</dbReference>
<evidence type="ECO:0000259" key="2">
    <source>
        <dbReference type="Pfam" id="PF12898"/>
    </source>
</evidence>